<accession>A0A5B6VD07</accession>
<dbReference type="InterPro" id="IPR000477">
    <property type="entry name" value="RT_dom"/>
</dbReference>
<dbReference type="OrthoDB" id="1934793at2759"/>
<protein>
    <submittedName>
        <fullName evidence="2">Retrovirus-related Pol polyprotein from transposon opus</fullName>
    </submittedName>
</protein>
<dbReference type="Proteomes" id="UP000325315">
    <property type="component" value="Unassembled WGS sequence"/>
</dbReference>
<sequence>MDSFSGYNQISMALEDQDKTTFVTDKGLFCYQVMHFGLKNAGVTYQWLVVRIFRKQIGQCIEVYVDNMLVKEAFAVLRAHSMKLNTEKCVFSVRAGKFLGFVISEKLIEVNPEKFHRLTGKVVTLNRFISRMVNKCLPFFKALRTCFSWNEECQEAFDKLKLYLTSPPH</sequence>
<keyword evidence="3" id="KW-1185">Reference proteome</keyword>
<dbReference type="Gene3D" id="3.30.70.270">
    <property type="match status" value="2"/>
</dbReference>
<organism evidence="2 3">
    <name type="scientific">Gossypium australe</name>
    <dbReference type="NCBI Taxonomy" id="47621"/>
    <lineage>
        <taxon>Eukaryota</taxon>
        <taxon>Viridiplantae</taxon>
        <taxon>Streptophyta</taxon>
        <taxon>Embryophyta</taxon>
        <taxon>Tracheophyta</taxon>
        <taxon>Spermatophyta</taxon>
        <taxon>Magnoliopsida</taxon>
        <taxon>eudicotyledons</taxon>
        <taxon>Gunneridae</taxon>
        <taxon>Pentapetalae</taxon>
        <taxon>rosids</taxon>
        <taxon>malvids</taxon>
        <taxon>Malvales</taxon>
        <taxon>Malvaceae</taxon>
        <taxon>Malvoideae</taxon>
        <taxon>Gossypium</taxon>
    </lineage>
</organism>
<dbReference type="InterPro" id="IPR043502">
    <property type="entry name" value="DNA/RNA_pol_sf"/>
</dbReference>
<dbReference type="InterPro" id="IPR043128">
    <property type="entry name" value="Rev_trsase/Diguanyl_cyclase"/>
</dbReference>
<dbReference type="SUPFAM" id="SSF56672">
    <property type="entry name" value="DNA/RNA polymerases"/>
    <property type="match status" value="1"/>
</dbReference>
<dbReference type="CDD" id="cd01647">
    <property type="entry name" value="RT_LTR"/>
    <property type="match status" value="1"/>
</dbReference>
<dbReference type="PANTHER" id="PTHR24559">
    <property type="entry name" value="TRANSPOSON TY3-I GAG-POL POLYPROTEIN"/>
    <property type="match status" value="1"/>
</dbReference>
<proteinExistence type="predicted"/>
<dbReference type="AlphaFoldDB" id="A0A5B6VD07"/>
<dbReference type="Pfam" id="PF00078">
    <property type="entry name" value="RVT_1"/>
    <property type="match status" value="1"/>
</dbReference>
<feature type="domain" description="Reverse transcriptase" evidence="1">
    <location>
        <begin position="1"/>
        <end position="103"/>
    </location>
</feature>
<dbReference type="Gene3D" id="3.10.10.10">
    <property type="entry name" value="HIV Type 1 Reverse Transcriptase, subunit A, domain 1"/>
    <property type="match status" value="1"/>
</dbReference>
<comment type="caution">
    <text evidence="2">The sequence shown here is derived from an EMBL/GenBank/DDBJ whole genome shotgun (WGS) entry which is preliminary data.</text>
</comment>
<dbReference type="InterPro" id="IPR053134">
    <property type="entry name" value="RNA-dir_DNA_polymerase"/>
</dbReference>
<dbReference type="EMBL" id="SMMG02000007">
    <property type="protein sequence ID" value="KAA3467003.1"/>
    <property type="molecule type" value="Genomic_DNA"/>
</dbReference>
<evidence type="ECO:0000259" key="1">
    <source>
        <dbReference type="Pfam" id="PF00078"/>
    </source>
</evidence>
<evidence type="ECO:0000313" key="3">
    <source>
        <dbReference type="Proteomes" id="UP000325315"/>
    </source>
</evidence>
<evidence type="ECO:0000313" key="2">
    <source>
        <dbReference type="EMBL" id="KAA3467003.1"/>
    </source>
</evidence>
<gene>
    <name evidence="2" type="ORF">EPI10_002053</name>
</gene>
<name>A0A5B6VD07_9ROSI</name>
<dbReference type="PANTHER" id="PTHR24559:SF430">
    <property type="entry name" value="RNA-DIRECTED DNA POLYMERASE"/>
    <property type="match status" value="1"/>
</dbReference>
<reference evidence="3" key="1">
    <citation type="journal article" date="2019" name="Plant Biotechnol. J.">
        <title>Genome sequencing of the Australian wild diploid species Gossypium australe highlights disease resistance and delayed gland morphogenesis.</title>
        <authorList>
            <person name="Cai Y."/>
            <person name="Cai X."/>
            <person name="Wang Q."/>
            <person name="Wang P."/>
            <person name="Zhang Y."/>
            <person name="Cai C."/>
            <person name="Xu Y."/>
            <person name="Wang K."/>
            <person name="Zhou Z."/>
            <person name="Wang C."/>
            <person name="Geng S."/>
            <person name="Li B."/>
            <person name="Dong Q."/>
            <person name="Hou Y."/>
            <person name="Wang H."/>
            <person name="Ai P."/>
            <person name="Liu Z."/>
            <person name="Yi F."/>
            <person name="Sun M."/>
            <person name="An G."/>
            <person name="Cheng J."/>
            <person name="Zhang Y."/>
            <person name="Shi Q."/>
            <person name="Xie Y."/>
            <person name="Shi X."/>
            <person name="Chang Y."/>
            <person name="Huang F."/>
            <person name="Chen Y."/>
            <person name="Hong S."/>
            <person name="Mi L."/>
            <person name="Sun Q."/>
            <person name="Zhang L."/>
            <person name="Zhou B."/>
            <person name="Peng R."/>
            <person name="Zhang X."/>
            <person name="Liu F."/>
        </authorList>
    </citation>
    <scope>NUCLEOTIDE SEQUENCE [LARGE SCALE GENOMIC DNA]</scope>
    <source>
        <strain evidence="3">cv. PA1801</strain>
    </source>
</reference>